<keyword evidence="2 4" id="KW-0560">Oxidoreductase</keyword>
<keyword evidence="8" id="KW-1185">Reference proteome</keyword>
<evidence type="ECO:0000313" key="8">
    <source>
        <dbReference type="Proteomes" id="UP001629113"/>
    </source>
</evidence>
<dbReference type="SUPFAM" id="SSF52283">
    <property type="entry name" value="Formate/glycerate dehydrogenase catalytic domain-like"/>
    <property type="match status" value="1"/>
</dbReference>
<evidence type="ECO:0000256" key="1">
    <source>
        <dbReference type="ARBA" id="ARBA00005854"/>
    </source>
</evidence>
<accession>A0ABR4PPC0</accession>
<dbReference type="EMBL" id="JBFCZG010000003">
    <property type="protein sequence ID" value="KAL3425149.1"/>
    <property type="molecule type" value="Genomic_DNA"/>
</dbReference>
<gene>
    <name evidence="7" type="ORF">PVAG01_04430</name>
</gene>
<organism evidence="7 8">
    <name type="scientific">Phlyctema vagabunda</name>
    <dbReference type="NCBI Taxonomy" id="108571"/>
    <lineage>
        <taxon>Eukaryota</taxon>
        <taxon>Fungi</taxon>
        <taxon>Dikarya</taxon>
        <taxon>Ascomycota</taxon>
        <taxon>Pezizomycotina</taxon>
        <taxon>Leotiomycetes</taxon>
        <taxon>Helotiales</taxon>
        <taxon>Dermateaceae</taxon>
        <taxon>Phlyctema</taxon>
    </lineage>
</organism>
<protein>
    <submittedName>
        <fullName evidence="7">D-isomer specific 2-hydroxyacid dehydrogenase</fullName>
    </submittedName>
</protein>
<proteinExistence type="inferred from homology"/>
<feature type="domain" description="D-isomer specific 2-hydroxyacid dehydrogenase NAD-binding" evidence="6">
    <location>
        <begin position="132"/>
        <end position="328"/>
    </location>
</feature>
<dbReference type="Pfam" id="PF00389">
    <property type="entry name" value="2-Hacid_dh"/>
    <property type="match status" value="1"/>
</dbReference>
<sequence>MASQTPIKLAVLDDYHGAAATHFSKLEPDFEVKIFQDTLPPYNSPSTTDEVKEQLVERLKPFTVICTMRERTPFPGALLERLPNLKLLHSTGKRNLSLDLETAKQRGILVHGASGVSAGKSRGPDNTTQHCVALVLGIARNLSHDDATVKAGGWQTVFATGLGGKTYGCVGLGRLGVNVAKILHLAFDMKIKCWSSNLTQEAADEKAKSAGLPIEDQDGEKTFKVVSKEDLFQTADVVSLHYVLSDRSRGLVSATDLALMKPSALFVNTSRGPLVVEKDLLDILKQGKIRGAALDVFDLEPLPSDSEWRTTKWGSEGRSQVLLTPHMAFVEGDAINAWHRETVENVLRWKRGEALKESLY</sequence>
<evidence type="ECO:0000259" key="6">
    <source>
        <dbReference type="Pfam" id="PF02826"/>
    </source>
</evidence>
<dbReference type="PANTHER" id="PTHR42789:SF1">
    <property type="entry name" value="D-ISOMER SPECIFIC 2-HYDROXYACID DEHYDROGENASE FAMILY PROTEIN (AFU_ORTHOLOGUE AFUA_6G10090)"/>
    <property type="match status" value="1"/>
</dbReference>
<dbReference type="Proteomes" id="UP001629113">
    <property type="component" value="Unassembled WGS sequence"/>
</dbReference>
<dbReference type="InterPro" id="IPR029753">
    <property type="entry name" value="D-isomer_DH_CS"/>
</dbReference>
<dbReference type="CDD" id="cd12169">
    <property type="entry name" value="PGDH_like_1"/>
    <property type="match status" value="1"/>
</dbReference>
<dbReference type="InterPro" id="IPR036291">
    <property type="entry name" value="NAD(P)-bd_dom_sf"/>
</dbReference>
<comment type="caution">
    <text evidence="7">The sequence shown here is derived from an EMBL/GenBank/DDBJ whole genome shotgun (WGS) entry which is preliminary data.</text>
</comment>
<evidence type="ECO:0000256" key="3">
    <source>
        <dbReference type="ARBA" id="ARBA00023027"/>
    </source>
</evidence>
<dbReference type="Pfam" id="PF02826">
    <property type="entry name" value="2-Hacid_dh_C"/>
    <property type="match status" value="1"/>
</dbReference>
<dbReference type="InterPro" id="IPR006139">
    <property type="entry name" value="D-isomer_2_OHA_DH_cat_dom"/>
</dbReference>
<dbReference type="InterPro" id="IPR050857">
    <property type="entry name" value="D-2-hydroxyacid_DH"/>
</dbReference>
<feature type="domain" description="D-isomer specific 2-hydroxyacid dehydrogenase catalytic" evidence="5">
    <location>
        <begin position="49"/>
        <end position="356"/>
    </location>
</feature>
<evidence type="ECO:0000259" key="5">
    <source>
        <dbReference type="Pfam" id="PF00389"/>
    </source>
</evidence>
<comment type="similarity">
    <text evidence="1 4">Belongs to the D-isomer specific 2-hydroxyacid dehydrogenase family.</text>
</comment>
<evidence type="ECO:0000313" key="7">
    <source>
        <dbReference type="EMBL" id="KAL3425149.1"/>
    </source>
</evidence>
<evidence type="ECO:0000256" key="2">
    <source>
        <dbReference type="ARBA" id="ARBA00023002"/>
    </source>
</evidence>
<dbReference type="PROSITE" id="PS00671">
    <property type="entry name" value="D_2_HYDROXYACID_DH_3"/>
    <property type="match status" value="1"/>
</dbReference>
<reference evidence="7 8" key="1">
    <citation type="submission" date="2024-06" db="EMBL/GenBank/DDBJ databases">
        <title>Complete genome of Phlyctema vagabunda strain 19-DSS-EL-015.</title>
        <authorList>
            <person name="Fiorenzani C."/>
        </authorList>
    </citation>
    <scope>NUCLEOTIDE SEQUENCE [LARGE SCALE GENOMIC DNA]</scope>
    <source>
        <strain evidence="7 8">19-DSS-EL-015</strain>
    </source>
</reference>
<keyword evidence="3" id="KW-0520">NAD</keyword>
<dbReference type="Gene3D" id="3.40.50.720">
    <property type="entry name" value="NAD(P)-binding Rossmann-like Domain"/>
    <property type="match status" value="2"/>
</dbReference>
<name>A0ABR4PPC0_9HELO</name>
<dbReference type="SUPFAM" id="SSF51735">
    <property type="entry name" value="NAD(P)-binding Rossmann-fold domains"/>
    <property type="match status" value="1"/>
</dbReference>
<dbReference type="PANTHER" id="PTHR42789">
    <property type="entry name" value="D-ISOMER SPECIFIC 2-HYDROXYACID DEHYDROGENASE FAMILY PROTEIN (AFU_ORTHOLOGUE AFUA_6G10090)"/>
    <property type="match status" value="1"/>
</dbReference>
<dbReference type="InterPro" id="IPR006140">
    <property type="entry name" value="D-isomer_DH_NAD-bd"/>
</dbReference>
<evidence type="ECO:0000256" key="4">
    <source>
        <dbReference type="RuleBase" id="RU003719"/>
    </source>
</evidence>